<dbReference type="AlphaFoldDB" id="X0SZN2"/>
<proteinExistence type="predicted"/>
<comment type="caution">
    <text evidence="1">The sequence shown here is derived from an EMBL/GenBank/DDBJ whole genome shotgun (WGS) entry which is preliminary data.</text>
</comment>
<evidence type="ECO:0000313" key="1">
    <source>
        <dbReference type="EMBL" id="GAF69270.1"/>
    </source>
</evidence>
<dbReference type="EMBL" id="BARS01005168">
    <property type="protein sequence ID" value="GAF69270.1"/>
    <property type="molecule type" value="Genomic_DNA"/>
</dbReference>
<name>X0SZN2_9ZZZZ</name>
<accession>X0SZN2</accession>
<organism evidence="1">
    <name type="scientific">marine sediment metagenome</name>
    <dbReference type="NCBI Taxonomy" id="412755"/>
    <lineage>
        <taxon>unclassified sequences</taxon>
        <taxon>metagenomes</taxon>
        <taxon>ecological metagenomes</taxon>
    </lineage>
</organism>
<protein>
    <submittedName>
        <fullName evidence="1">Uncharacterized protein</fullName>
    </submittedName>
</protein>
<gene>
    <name evidence="1" type="ORF">S01H1_10117</name>
</gene>
<reference evidence="1" key="1">
    <citation type="journal article" date="2014" name="Front. Microbiol.">
        <title>High frequency of phylogenetically diverse reductive dehalogenase-homologous genes in deep subseafloor sedimentary metagenomes.</title>
        <authorList>
            <person name="Kawai M."/>
            <person name="Futagami T."/>
            <person name="Toyoda A."/>
            <person name="Takaki Y."/>
            <person name="Nishi S."/>
            <person name="Hori S."/>
            <person name="Arai W."/>
            <person name="Tsubouchi T."/>
            <person name="Morono Y."/>
            <person name="Uchiyama I."/>
            <person name="Ito T."/>
            <person name="Fujiyama A."/>
            <person name="Inagaki F."/>
            <person name="Takami H."/>
        </authorList>
    </citation>
    <scope>NUCLEOTIDE SEQUENCE</scope>
    <source>
        <strain evidence="1">Expedition CK06-06</strain>
    </source>
</reference>
<sequence length="77" mass="8709">MNNFGYFLTPKEAYDQDARTKNGRREPLSFYEDAAKNDSICEVCEMEKVWKLVDCGMCFSCTTGEADASDDYELIAG</sequence>